<sequence>MLALCTAVMTLRPFAIAYSNAYSATRRLAGSVISLILCTTPGNNHLFFVVTSCSIPLYSPSVFSRIVTISTLSYNFNDRCPLPIGVANGPLRPILLRCTDSIAFSGIEKRPSGPLTGVTSTRSHSIGTLAAAKIFSTDSDISGPIPSPGIIVTVCID</sequence>
<reference evidence="2" key="2">
    <citation type="journal article" date="2022" name="Res Sq">
        <title>Comparative Genomics Reveals Insights into the Divergent Evolution of Astigmatic Mites and Household Pest Adaptations.</title>
        <authorList>
            <person name="Xiong Q."/>
            <person name="Wan A.T.-Y."/>
            <person name="Liu X.-Y."/>
            <person name="Fung C.S.-H."/>
            <person name="Xiao X."/>
            <person name="Malainual N."/>
            <person name="Hou J."/>
            <person name="Wang L."/>
            <person name="Wang M."/>
            <person name="Yang K."/>
            <person name="Cui Y."/>
            <person name="Leung E."/>
            <person name="Nong W."/>
            <person name="Shin S.-K."/>
            <person name="Au S."/>
            <person name="Jeong K.Y."/>
            <person name="Chew F.T."/>
            <person name="Hui J."/>
            <person name="Leung T.F."/>
            <person name="Tungtrongchitr A."/>
            <person name="Zhong N."/>
            <person name="Liu Z."/>
            <person name="Tsui S."/>
        </authorList>
    </citation>
    <scope>NUCLEOTIDE SEQUENCE</scope>
    <source>
        <strain evidence="2">Derf</strain>
        <tissue evidence="2">Whole organism</tissue>
    </source>
</reference>
<name>A0A922ICA9_DERFA</name>
<dbReference type="Proteomes" id="UP000790347">
    <property type="component" value="Unassembled WGS sequence"/>
</dbReference>
<reference evidence="2" key="1">
    <citation type="submission" date="2013-05" db="EMBL/GenBank/DDBJ databases">
        <authorList>
            <person name="Yim A.K.Y."/>
            <person name="Chan T.F."/>
            <person name="Ji K.M."/>
            <person name="Liu X.Y."/>
            <person name="Zhou J.W."/>
            <person name="Li R.Q."/>
            <person name="Yang K.Y."/>
            <person name="Li J."/>
            <person name="Li M."/>
            <person name="Law P.T.W."/>
            <person name="Wu Y.L."/>
            <person name="Cai Z.L."/>
            <person name="Qin H."/>
            <person name="Bao Y."/>
            <person name="Leung R.K.K."/>
            <person name="Ng P.K.S."/>
            <person name="Zou J."/>
            <person name="Zhong X.J."/>
            <person name="Ran P.X."/>
            <person name="Zhong N.S."/>
            <person name="Liu Z.G."/>
            <person name="Tsui S.K.W."/>
        </authorList>
    </citation>
    <scope>NUCLEOTIDE SEQUENCE</scope>
    <source>
        <strain evidence="2">Derf</strain>
        <tissue evidence="2">Whole organism</tissue>
    </source>
</reference>
<feature type="signal peptide" evidence="1">
    <location>
        <begin position="1"/>
        <end position="17"/>
    </location>
</feature>
<comment type="caution">
    <text evidence="2">The sequence shown here is derived from an EMBL/GenBank/DDBJ whole genome shotgun (WGS) entry which is preliminary data.</text>
</comment>
<evidence type="ECO:0008006" key="4">
    <source>
        <dbReference type="Google" id="ProtNLM"/>
    </source>
</evidence>
<evidence type="ECO:0000313" key="2">
    <source>
        <dbReference type="EMBL" id="KAH9526724.1"/>
    </source>
</evidence>
<proteinExistence type="predicted"/>
<evidence type="ECO:0000256" key="1">
    <source>
        <dbReference type="SAM" id="SignalP"/>
    </source>
</evidence>
<keyword evidence="1" id="KW-0732">Signal</keyword>
<protein>
    <recommendedName>
        <fullName evidence="4">Secreted protein</fullName>
    </recommendedName>
</protein>
<gene>
    <name evidence="2" type="ORF">DERF_000788</name>
</gene>
<feature type="chain" id="PRO_5037243068" description="Secreted protein" evidence="1">
    <location>
        <begin position="18"/>
        <end position="157"/>
    </location>
</feature>
<keyword evidence="3" id="KW-1185">Reference proteome</keyword>
<dbReference type="AlphaFoldDB" id="A0A922ICA9"/>
<dbReference type="EMBL" id="ASGP02000001">
    <property type="protein sequence ID" value="KAH9526724.1"/>
    <property type="molecule type" value="Genomic_DNA"/>
</dbReference>
<organism evidence="2 3">
    <name type="scientific">Dermatophagoides farinae</name>
    <name type="common">American house dust mite</name>
    <dbReference type="NCBI Taxonomy" id="6954"/>
    <lineage>
        <taxon>Eukaryota</taxon>
        <taxon>Metazoa</taxon>
        <taxon>Ecdysozoa</taxon>
        <taxon>Arthropoda</taxon>
        <taxon>Chelicerata</taxon>
        <taxon>Arachnida</taxon>
        <taxon>Acari</taxon>
        <taxon>Acariformes</taxon>
        <taxon>Sarcoptiformes</taxon>
        <taxon>Astigmata</taxon>
        <taxon>Psoroptidia</taxon>
        <taxon>Analgoidea</taxon>
        <taxon>Pyroglyphidae</taxon>
        <taxon>Dermatophagoidinae</taxon>
        <taxon>Dermatophagoides</taxon>
    </lineage>
</organism>
<accession>A0A922ICA9</accession>
<evidence type="ECO:0000313" key="3">
    <source>
        <dbReference type="Proteomes" id="UP000790347"/>
    </source>
</evidence>